<sequence length="109" mass="12747">MSKIKQFNSFLTSFKELNRNFNSCKKVLIEFYHYDMPSEPTVSVLNYMDEIIFDEIDGERSIEIRFSGGTDVCFREQLHNTNLSNGSVVFSSKHDDETYCLISFHEEVI</sequence>
<reference evidence="1" key="1">
    <citation type="journal article" date="2014" name="Int. J. Syst. Evol. Microbiol.">
        <title>Complete genome sequence of Corynebacterium casei LMG S-19264T (=DSM 44701T), isolated from a smear-ripened cheese.</title>
        <authorList>
            <consortium name="US DOE Joint Genome Institute (JGI-PGF)"/>
            <person name="Walter F."/>
            <person name="Albersmeier A."/>
            <person name="Kalinowski J."/>
            <person name="Ruckert C."/>
        </authorList>
    </citation>
    <scope>NUCLEOTIDE SEQUENCE</scope>
    <source>
        <strain evidence="1">JCM 17251</strain>
    </source>
</reference>
<evidence type="ECO:0000313" key="2">
    <source>
        <dbReference type="Proteomes" id="UP000624041"/>
    </source>
</evidence>
<evidence type="ECO:0000313" key="1">
    <source>
        <dbReference type="EMBL" id="GGN64581.1"/>
    </source>
</evidence>
<name>A0A917Y293_9BACI</name>
<comment type="caution">
    <text evidence="1">The sequence shown here is derived from an EMBL/GenBank/DDBJ whole genome shotgun (WGS) entry which is preliminary data.</text>
</comment>
<dbReference type="EMBL" id="BMOS01000031">
    <property type="protein sequence ID" value="GGN64581.1"/>
    <property type="molecule type" value="Genomic_DNA"/>
</dbReference>
<accession>A0A917Y293</accession>
<dbReference type="Proteomes" id="UP000624041">
    <property type="component" value="Unassembled WGS sequence"/>
</dbReference>
<dbReference type="AlphaFoldDB" id="A0A917Y293"/>
<reference evidence="1" key="2">
    <citation type="submission" date="2020-09" db="EMBL/GenBank/DDBJ databases">
        <authorList>
            <person name="Sun Q."/>
            <person name="Ohkuma M."/>
        </authorList>
    </citation>
    <scope>NUCLEOTIDE SEQUENCE</scope>
    <source>
        <strain evidence="1">JCM 17251</strain>
    </source>
</reference>
<gene>
    <name evidence="1" type="ORF">GCM10007971_32600</name>
</gene>
<organism evidence="1 2">
    <name type="scientific">Oceanobacillus indicireducens</name>
    <dbReference type="NCBI Taxonomy" id="1004261"/>
    <lineage>
        <taxon>Bacteria</taxon>
        <taxon>Bacillati</taxon>
        <taxon>Bacillota</taxon>
        <taxon>Bacilli</taxon>
        <taxon>Bacillales</taxon>
        <taxon>Bacillaceae</taxon>
        <taxon>Oceanobacillus</taxon>
    </lineage>
</organism>
<protein>
    <submittedName>
        <fullName evidence="1">Uncharacterized protein</fullName>
    </submittedName>
</protein>
<keyword evidence="2" id="KW-1185">Reference proteome</keyword>
<proteinExistence type="predicted"/>